<sequence length="319" mass="34378">MKRALVTGGGGFIGSNLVRALLGEGYAVRVLENFSTGREENLRGILRDIELIDDPQGVLDPEACARAVKGASCVFHQAAIPSVPRSIQDPVLSDRVNAGGTLNLLEAARKEGVRRFIYASSSSVYGDAPGHVRDENDAPCPVSPYAVSKLASEHYASLYHRLYGLETVGLRYFNVFGPRQDPHSEYAAVVPNFIRCLMAGKRPTIYGDGGQSRDFTYVDNTVHGNLLALKAEGAGGGVFNVATGMCHTVNELFSSLQAIMGAEGLEPIHASPRTGDVRDSQADIRKAGTFLGYSPPVSFEEGLRRTVQWYADQAAHHGR</sequence>
<evidence type="ECO:0000313" key="3">
    <source>
        <dbReference type="Proteomes" id="UP000782312"/>
    </source>
</evidence>
<dbReference type="PANTHER" id="PTHR43245">
    <property type="entry name" value="BIFUNCTIONAL POLYMYXIN RESISTANCE PROTEIN ARNA"/>
    <property type="match status" value="1"/>
</dbReference>
<protein>
    <submittedName>
        <fullName evidence="2">SDR family oxidoreductase</fullName>
    </submittedName>
</protein>
<dbReference type="Pfam" id="PF01370">
    <property type="entry name" value="Epimerase"/>
    <property type="match status" value="1"/>
</dbReference>
<feature type="domain" description="NAD-dependent epimerase/dehydratase" evidence="1">
    <location>
        <begin position="4"/>
        <end position="242"/>
    </location>
</feature>
<dbReference type="Gene3D" id="3.40.50.720">
    <property type="entry name" value="NAD(P)-binding Rossmann-like Domain"/>
    <property type="match status" value="1"/>
</dbReference>
<organism evidence="2 3">
    <name type="scientific">Tectimicrobiota bacterium</name>
    <dbReference type="NCBI Taxonomy" id="2528274"/>
    <lineage>
        <taxon>Bacteria</taxon>
        <taxon>Pseudomonadati</taxon>
        <taxon>Nitrospinota/Tectimicrobiota group</taxon>
        <taxon>Candidatus Tectimicrobiota</taxon>
    </lineage>
</organism>
<dbReference type="PANTHER" id="PTHR43245:SF13">
    <property type="entry name" value="UDP-D-APIOSE_UDP-D-XYLOSE SYNTHASE 2"/>
    <property type="match status" value="1"/>
</dbReference>
<dbReference type="PRINTS" id="PR01713">
    <property type="entry name" value="NUCEPIMERASE"/>
</dbReference>
<evidence type="ECO:0000313" key="2">
    <source>
        <dbReference type="EMBL" id="MBI3128545.1"/>
    </source>
</evidence>
<dbReference type="Gene3D" id="3.90.25.10">
    <property type="entry name" value="UDP-galactose 4-epimerase, domain 1"/>
    <property type="match status" value="1"/>
</dbReference>
<dbReference type="InterPro" id="IPR050177">
    <property type="entry name" value="Lipid_A_modif_metabolic_enz"/>
</dbReference>
<evidence type="ECO:0000259" key="1">
    <source>
        <dbReference type="Pfam" id="PF01370"/>
    </source>
</evidence>
<dbReference type="CDD" id="cd05256">
    <property type="entry name" value="UDP_AE_SDR_e"/>
    <property type="match status" value="1"/>
</dbReference>
<name>A0A932MNB3_UNCTE</name>
<dbReference type="InterPro" id="IPR001509">
    <property type="entry name" value="Epimerase_deHydtase"/>
</dbReference>
<dbReference type="InterPro" id="IPR036291">
    <property type="entry name" value="NAD(P)-bd_dom_sf"/>
</dbReference>
<gene>
    <name evidence="2" type="ORF">HYZ11_13150</name>
</gene>
<dbReference type="SUPFAM" id="SSF51735">
    <property type="entry name" value="NAD(P)-binding Rossmann-fold domains"/>
    <property type="match status" value="1"/>
</dbReference>
<accession>A0A932MNB3</accession>
<comment type="caution">
    <text evidence="2">The sequence shown here is derived from an EMBL/GenBank/DDBJ whole genome shotgun (WGS) entry which is preliminary data.</text>
</comment>
<reference evidence="2" key="1">
    <citation type="submission" date="2020-07" db="EMBL/GenBank/DDBJ databases">
        <title>Huge and variable diversity of episymbiotic CPR bacteria and DPANN archaea in groundwater ecosystems.</title>
        <authorList>
            <person name="He C.Y."/>
            <person name="Keren R."/>
            <person name="Whittaker M."/>
            <person name="Farag I.F."/>
            <person name="Doudna J."/>
            <person name="Cate J.H.D."/>
            <person name="Banfield J.F."/>
        </authorList>
    </citation>
    <scope>NUCLEOTIDE SEQUENCE</scope>
    <source>
        <strain evidence="2">NC_groundwater_763_Ag_S-0.2um_68_21</strain>
    </source>
</reference>
<proteinExistence type="predicted"/>
<dbReference type="AlphaFoldDB" id="A0A932MNB3"/>
<dbReference type="Proteomes" id="UP000782312">
    <property type="component" value="Unassembled WGS sequence"/>
</dbReference>
<dbReference type="EMBL" id="JACPUR010000031">
    <property type="protein sequence ID" value="MBI3128545.1"/>
    <property type="molecule type" value="Genomic_DNA"/>
</dbReference>